<organism evidence="1 2">
    <name type="scientific">Peronosclerospora sorghi</name>
    <dbReference type="NCBI Taxonomy" id="230839"/>
    <lineage>
        <taxon>Eukaryota</taxon>
        <taxon>Sar</taxon>
        <taxon>Stramenopiles</taxon>
        <taxon>Oomycota</taxon>
        <taxon>Peronosporomycetes</taxon>
        <taxon>Peronosporales</taxon>
        <taxon>Peronosporaceae</taxon>
        <taxon>Peronosclerospora</taxon>
    </lineage>
</organism>
<evidence type="ECO:0000313" key="2">
    <source>
        <dbReference type="Proteomes" id="UP001163321"/>
    </source>
</evidence>
<comment type="caution">
    <text evidence="1">The sequence shown here is derived from an EMBL/GenBank/DDBJ whole genome shotgun (WGS) entry which is preliminary data.</text>
</comment>
<protein>
    <submittedName>
        <fullName evidence="1">Uncharacterized protein</fullName>
    </submittedName>
</protein>
<proteinExistence type="predicted"/>
<dbReference type="Proteomes" id="UP001163321">
    <property type="component" value="Chromosome 3"/>
</dbReference>
<keyword evidence="2" id="KW-1185">Reference proteome</keyword>
<dbReference type="EMBL" id="CM047582">
    <property type="protein sequence ID" value="KAI9914949.1"/>
    <property type="molecule type" value="Genomic_DNA"/>
</dbReference>
<reference evidence="1 2" key="1">
    <citation type="journal article" date="2022" name="bioRxiv">
        <title>The genome of the oomycete Peronosclerospora sorghi, a cosmopolitan pathogen of maize and sorghum, is inflated with dispersed pseudogenes.</title>
        <authorList>
            <person name="Fletcher K."/>
            <person name="Martin F."/>
            <person name="Isakeit T."/>
            <person name="Cavanaugh K."/>
            <person name="Magill C."/>
            <person name="Michelmore R."/>
        </authorList>
    </citation>
    <scope>NUCLEOTIDE SEQUENCE [LARGE SCALE GENOMIC DNA]</scope>
    <source>
        <strain evidence="1">P6</strain>
    </source>
</reference>
<evidence type="ECO:0000313" key="1">
    <source>
        <dbReference type="EMBL" id="KAI9914949.1"/>
    </source>
</evidence>
<gene>
    <name evidence="1" type="ORF">PsorP6_008437</name>
</gene>
<name>A0ACC0W843_9STRA</name>
<sequence length="400" mass="44643">MQASAPDKTVNMTNLASATYGARVLFATDEWFAPASRLLLPESPVFIADRFTNFGKWMDGWESRRKRTAGHDWCILALGMRGAVDVIDVDTAFFKGNYPPRVSIQAADFAQNYDADAEIALQGLTAAATRDRKMGTNAMSKEINLVERLKSLEWTEIVSVTKLGAGYPETRHNLLQVARCKRGPWTHIRLNMFPDGGIARLRVFGEVVIDWMHIKSSEMIDLVSVAHGGQVIGYSDAHYGHPRNLLAPGRSETMAGGWETARKVTRPAILTSNPNTGLLEVPGKDWVVLKLGHLGVIHQVEVDTNHFKGNFPESCMIYGTRYFGDLYHDDKSLKKTGVKWEVVLPRVKLIAHKQHYFSIVDGNVNLIQNGVNFVKFEIYPDGGIMRLRLMGNKKDSLACL</sequence>
<accession>A0ACC0W843</accession>